<evidence type="ECO:0000313" key="2">
    <source>
        <dbReference type="EMBL" id="EOX94170.1"/>
    </source>
</evidence>
<dbReference type="Gramene" id="EOX94170">
    <property type="protein sequence ID" value="EOX94170"/>
    <property type="gene ID" value="TCM_003542"/>
</dbReference>
<reference evidence="2 3" key="1">
    <citation type="journal article" date="2013" name="Genome Biol.">
        <title>The genome sequence of the most widely cultivated cacao type and its use to identify candidate genes regulating pod color.</title>
        <authorList>
            <person name="Motamayor J.C."/>
            <person name="Mockaitis K."/>
            <person name="Schmutz J."/>
            <person name="Haiminen N."/>
            <person name="Iii D.L."/>
            <person name="Cornejo O."/>
            <person name="Findley S.D."/>
            <person name="Zheng P."/>
            <person name="Utro F."/>
            <person name="Royaert S."/>
            <person name="Saski C."/>
            <person name="Jenkins J."/>
            <person name="Podicheti R."/>
            <person name="Zhao M."/>
            <person name="Scheffler B.E."/>
            <person name="Stack J.C."/>
            <person name="Feltus F.A."/>
            <person name="Mustiga G.M."/>
            <person name="Amores F."/>
            <person name="Phillips W."/>
            <person name="Marelli J.P."/>
            <person name="May G.D."/>
            <person name="Shapiro H."/>
            <person name="Ma J."/>
            <person name="Bustamante C.D."/>
            <person name="Schnell R.J."/>
            <person name="Main D."/>
            <person name="Gilbert D."/>
            <person name="Parida L."/>
            <person name="Kuhn D.N."/>
        </authorList>
    </citation>
    <scope>NUCLEOTIDE SEQUENCE [LARGE SCALE GENOMIC DNA]</scope>
    <source>
        <strain evidence="3">cv. Matina 1-6</strain>
    </source>
</reference>
<dbReference type="InParanoid" id="A0A061DND7"/>
<sequence>MGGGMFLLFTYKVLIFFPLLILSLPSIAKPISGDKENEIDLNKEVYQENDVSISINITPSEDLDIPIVLTSGDYEEFNVLIEDKEDDMEEDGEELEDQDEETFRMMVKGKHSKPRPRAPNASRSMLSLTKVGPFPNLSIHPQRQYANDLPSKPPSSFDASTELLINVTFVHDSHGYTSVDLGVSGHGTSSKLRGRGLGANEMNRDVSFVEVFNRTYRRLRGHDDFITNKSKTISIEIIGRMMTTCTHVHGFNSRKPTTTRLNDGTTSEPVGRPCTDLDISGVPIVRLVIRHGGQWVDGIYKGVHPEELSHPIIKDNEDVDSARIEEYFDCGVMLFSNETATLEDNTATLEDNTASDEGNKNLFFASENRFDDNSYDGIDGWHDDSLDDDWLYDSDILICNNVEGETELVGGVDVEDVQGDDPTYN</sequence>
<feature type="signal peptide" evidence="1">
    <location>
        <begin position="1"/>
        <end position="28"/>
    </location>
</feature>
<proteinExistence type="predicted"/>
<name>A0A061DND7_THECC</name>
<dbReference type="EMBL" id="CM001879">
    <property type="protein sequence ID" value="EOX94170.1"/>
    <property type="molecule type" value="Genomic_DNA"/>
</dbReference>
<protein>
    <submittedName>
        <fullName evidence="2">Uncharacterized protein</fullName>
    </submittedName>
</protein>
<dbReference type="Proteomes" id="UP000026915">
    <property type="component" value="Chromosome 1"/>
</dbReference>
<keyword evidence="1" id="KW-0732">Signal</keyword>
<evidence type="ECO:0000313" key="3">
    <source>
        <dbReference type="Proteomes" id="UP000026915"/>
    </source>
</evidence>
<evidence type="ECO:0000256" key="1">
    <source>
        <dbReference type="SAM" id="SignalP"/>
    </source>
</evidence>
<dbReference type="HOGENOM" id="CLU_646254_0_0_1"/>
<organism evidence="2 3">
    <name type="scientific">Theobroma cacao</name>
    <name type="common">Cacao</name>
    <name type="synonym">Cocoa</name>
    <dbReference type="NCBI Taxonomy" id="3641"/>
    <lineage>
        <taxon>Eukaryota</taxon>
        <taxon>Viridiplantae</taxon>
        <taxon>Streptophyta</taxon>
        <taxon>Embryophyta</taxon>
        <taxon>Tracheophyta</taxon>
        <taxon>Spermatophyta</taxon>
        <taxon>Magnoliopsida</taxon>
        <taxon>eudicotyledons</taxon>
        <taxon>Gunneridae</taxon>
        <taxon>Pentapetalae</taxon>
        <taxon>rosids</taxon>
        <taxon>malvids</taxon>
        <taxon>Malvales</taxon>
        <taxon>Malvaceae</taxon>
        <taxon>Byttnerioideae</taxon>
        <taxon>Theobroma</taxon>
    </lineage>
</organism>
<accession>A0A061DND7</accession>
<gene>
    <name evidence="2" type="ORF">TCM_003542</name>
</gene>
<keyword evidence="3" id="KW-1185">Reference proteome</keyword>
<feature type="chain" id="PRO_5001601063" evidence="1">
    <location>
        <begin position="29"/>
        <end position="425"/>
    </location>
</feature>
<dbReference type="AlphaFoldDB" id="A0A061DND7"/>